<reference evidence="1 2" key="1">
    <citation type="submission" date="2018-03" db="EMBL/GenBank/DDBJ databases">
        <title>Genome sequencing of Phreatobacter sp.</title>
        <authorList>
            <person name="Kim S.-J."/>
            <person name="Heo J."/>
            <person name="Kwon S.-W."/>
        </authorList>
    </citation>
    <scope>NUCLEOTIDE SEQUENCE [LARGE SCALE GENOMIC DNA]</scope>
    <source>
        <strain evidence="1 2">S-12</strain>
    </source>
</reference>
<dbReference type="KEGG" id="phr:C6569_20030"/>
<dbReference type="Proteomes" id="UP000237889">
    <property type="component" value="Chromosome"/>
</dbReference>
<keyword evidence="2" id="KW-1185">Reference proteome</keyword>
<accession>A0A2S0NG45</accession>
<dbReference type="EMBL" id="CP027668">
    <property type="protein sequence ID" value="AVO47149.1"/>
    <property type="molecule type" value="Genomic_DNA"/>
</dbReference>
<dbReference type="Pfam" id="PF06764">
    <property type="entry name" value="DUF1223"/>
    <property type="match status" value="1"/>
</dbReference>
<dbReference type="PANTHER" id="PTHR36057:SF1">
    <property type="entry name" value="LIPOPROTEIN LIPID ATTACHMENT SITE-LIKE PROTEIN, PUTATIVE (DUF1223)-RELATED"/>
    <property type="match status" value="1"/>
</dbReference>
<name>A0A2S0NG45_9HYPH</name>
<organism evidence="1 2">
    <name type="scientific">Phreatobacter cathodiphilus</name>
    <dbReference type="NCBI Taxonomy" id="1868589"/>
    <lineage>
        <taxon>Bacteria</taxon>
        <taxon>Pseudomonadati</taxon>
        <taxon>Pseudomonadota</taxon>
        <taxon>Alphaproteobacteria</taxon>
        <taxon>Hyphomicrobiales</taxon>
        <taxon>Phreatobacteraceae</taxon>
        <taxon>Phreatobacter</taxon>
    </lineage>
</organism>
<dbReference type="SUPFAM" id="SSF52833">
    <property type="entry name" value="Thioredoxin-like"/>
    <property type="match status" value="1"/>
</dbReference>
<dbReference type="PANTHER" id="PTHR36057">
    <property type="match status" value="1"/>
</dbReference>
<dbReference type="AlphaFoldDB" id="A0A2S0NG45"/>
<proteinExistence type="predicted"/>
<evidence type="ECO:0000313" key="1">
    <source>
        <dbReference type="EMBL" id="AVO47149.1"/>
    </source>
</evidence>
<dbReference type="OrthoDB" id="9808254at2"/>
<protein>
    <submittedName>
        <fullName evidence="1">DUF1223 domain-containing protein</fullName>
    </submittedName>
</protein>
<dbReference type="InterPro" id="IPR036249">
    <property type="entry name" value="Thioredoxin-like_sf"/>
</dbReference>
<evidence type="ECO:0000313" key="2">
    <source>
        <dbReference type="Proteomes" id="UP000237889"/>
    </source>
</evidence>
<sequence length="256" mass="27601">MVLGRLFGALACVVIALGGAEATPLQRPRAVIELFTSQGCSSCPPADRFVSDMADRPDIIALTLAVDYWDYLGWRDTLAHPIHGKRQKAYAYMRGDRQIYTPQMIVNGVGHAIGSDRPAVERVMEQTRLQAGVLSVPVTLRISGDTITVTLPRAAPGGPGADSPATVFLFGVASRQPVDITRGENRGQTVTYRNVVRSHAVLGEWTGAERTFTVSRRELVSPECERLAVVVQAGSPRRPGVIHGAALIEMPALAIH</sequence>
<gene>
    <name evidence="1" type="ORF">C6569_20030</name>
</gene>
<dbReference type="InterPro" id="IPR010634">
    <property type="entry name" value="DUF1223"/>
</dbReference>